<evidence type="ECO:0000256" key="6">
    <source>
        <dbReference type="SAM" id="Phobius"/>
    </source>
</evidence>
<keyword evidence="8" id="KW-0067">ATP-binding</keyword>
<dbReference type="eggNOG" id="COG0457">
    <property type="taxonomic scope" value="Bacteria"/>
</dbReference>
<comment type="catalytic activity">
    <reaction evidence="1">
        <text>ATP + protein L-histidine = ADP + protein N-phospho-L-histidine.</text>
        <dbReference type="EC" id="2.7.13.3"/>
    </reaction>
</comment>
<evidence type="ECO:0000256" key="4">
    <source>
        <dbReference type="ARBA" id="ARBA00022679"/>
    </source>
</evidence>
<keyword evidence="5" id="KW-0418">Kinase</keyword>
<dbReference type="EMBL" id="CP001681">
    <property type="protein sequence ID" value="ACU02984.1"/>
    <property type="molecule type" value="Genomic_DNA"/>
</dbReference>
<feature type="transmembrane region" description="Helical" evidence="6">
    <location>
        <begin position="376"/>
        <end position="396"/>
    </location>
</feature>
<evidence type="ECO:0000259" key="7">
    <source>
        <dbReference type="PROSITE" id="PS50109"/>
    </source>
</evidence>
<keyword evidence="4" id="KW-0808">Transferase</keyword>
<protein>
    <recommendedName>
        <fullName evidence="2">histidine kinase</fullName>
        <ecNumber evidence="2">2.7.13.3</ecNumber>
    </recommendedName>
</protein>
<dbReference type="HOGENOM" id="CLU_000445_114_67_10"/>
<dbReference type="Gene3D" id="1.10.287.130">
    <property type="match status" value="1"/>
</dbReference>
<dbReference type="KEGG" id="phe:Phep_0762"/>
<name>C6Y1K8_PEDHD</name>
<keyword evidence="8" id="KW-0547">Nucleotide-binding</keyword>
<evidence type="ECO:0000256" key="2">
    <source>
        <dbReference type="ARBA" id="ARBA00012438"/>
    </source>
</evidence>
<dbReference type="PRINTS" id="PR00344">
    <property type="entry name" value="BCTRLSENSOR"/>
</dbReference>
<dbReference type="InterPro" id="IPR011990">
    <property type="entry name" value="TPR-like_helical_dom_sf"/>
</dbReference>
<keyword evidence="6" id="KW-0472">Membrane</keyword>
<sequence length="630" mass="70898">MAACGRSADQRQPPRISKKDSLKIQQYIQKSIFYQQGKPDSALHYAREGLQLSQKLHYRLGEALLINQLSAINEVYGNLELASRYQKEVLVIYKQLKNRSGQAAAHAQLGMLEAGQGRTKLGMKQLGQALALYKTLADTPGMVAVYTRLGEVNELDHQLKQAMAFYIKAKQLNKDQPVKDDYFVLLNNMARLNVKKGLPREALRYYREGIEKSSSPAAVKTHIRFLHSAGHMLDTLDSAKEALVYHRMGLQNARAHNLKEDEARSLLVMARAVKDEDAQKGIQHLKTALDLAQEIGHKQLSAEIYKGLTELYNQQSMHKEALNALEMHHRLNDSLSNINKAHKLLVLQNSYELAARRAHIESLELSNQEKTYQRNIGIGLAIAAFVILAITAFYFYKTRMLNKRLIESNRIKDQLFSIIGHDLRNPVGGITQLLAVMDEQELSLEELHQMISAMRKQGDVALEILNALLNWGEAQLKGVNVKASHFSPLTYIQKNLAALNKQVTDKSLRIENTVAAELRISGDADHFDFIIRNLLSNAIKFSYPGKTIWVNADVSNPEKVIFSVKDEGKGITEMQQALFLKQNLDITYGTSGEKGTGIGLMLCLEFIKANHGKLWLISTPGNGTTFFFYF</sequence>
<gene>
    <name evidence="8" type="ordered locus">Phep_0762</name>
</gene>
<dbReference type="InterPro" id="IPR003594">
    <property type="entry name" value="HATPase_dom"/>
</dbReference>
<dbReference type="SMART" id="SM00387">
    <property type="entry name" value="HATPase_c"/>
    <property type="match status" value="1"/>
</dbReference>
<dbReference type="PANTHER" id="PTHR43047">
    <property type="entry name" value="TWO-COMPONENT HISTIDINE PROTEIN KINASE"/>
    <property type="match status" value="1"/>
</dbReference>
<dbReference type="SMART" id="SM00028">
    <property type="entry name" value="TPR"/>
    <property type="match status" value="5"/>
</dbReference>
<dbReference type="InterPro" id="IPR004358">
    <property type="entry name" value="Sig_transdc_His_kin-like_C"/>
</dbReference>
<dbReference type="Gene3D" id="3.30.565.10">
    <property type="entry name" value="Histidine kinase-like ATPase, C-terminal domain"/>
    <property type="match status" value="1"/>
</dbReference>
<dbReference type="GO" id="GO:0000155">
    <property type="term" value="F:phosphorelay sensor kinase activity"/>
    <property type="evidence" value="ECO:0007669"/>
    <property type="project" value="InterPro"/>
</dbReference>
<dbReference type="InterPro" id="IPR005467">
    <property type="entry name" value="His_kinase_dom"/>
</dbReference>
<dbReference type="STRING" id="485917.Phep_0762"/>
<dbReference type="GO" id="GO:0005524">
    <property type="term" value="F:ATP binding"/>
    <property type="evidence" value="ECO:0007669"/>
    <property type="project" value="UniProtKB-KW"/>
</dbReference>
<dbReference type="InterPro" id="IPR036097">
    <property type="entry name" value="HisK_dim/P_sf"/>
</dbReference>
<evidence type="ECO:0000256" key="3">
    <source>
        <dbReference type="ARBA" id="ARBA00022553"/>
    </source>
</evidence>
<evidence type="ECO:0000313" key="9">
    <source>
        <dbReference type="Proteomes" id="UP000000852"/>
    </source>
</evidence>
<evidence type="ECO:0000256" key="1">
    <source>
        <dbReference type="ARBA" id="ARBA00000085"/>
    </source>
</evidence>
<dbReference type="Pfam" id="PF02518">
    <property type="entry name" value="HATPase_c"/>
    <property type="match status" value="1"/>
</dbReference>
<dbReference type="Proteomes" id="UP000000852">
    <property type="component" value="Chromosome"/>
</dbReference>
<feature type="domain" description="Histidine kinase" evidence="7">
    <location>
        <begin position="418"/>
        <end position="630"/>
    </location>
</feature>
<keyword evidence="6" id="KW-0812">Transmembrane</keyword>
<proteinExistence type="predicted"/>
<dbReference type="eggNOG" id="COG2205">
    <property type="taxonomic scope" value="Bacteria"/>
</dbReference>
<dbReference type="SUPFAM" id="SSF47384">
    <property type="entry name" value="Homodimeric domain of signal transducing histidine kinase"/>
    <property type="match status" value="1"/>
</dbReference>
<dbReference type="SUPFAM" id="SSF55874">
    <property type="entry name" value="ATPase domain of HSP90 chaperone/DNA topoisomerase II/histidine kinase"/>
    <property type="match status" value="1"/>
</dbReference>
<dbReference type="EC" id="2.7.13.3" evidence="2"/>
<dbReference type="InterPro" id="IPR036890">
    <property type="entry name" value="HATPase_C_sf"/>
</dbReference>
<reference evidence="8 9" key="1">
    <citation type="journal article" date="2009" name="Stand. Genomic Sci.">
        <title>Complete genome sequence of Pedobacter heparinus type strain (HIM 762-3).</title>
        <authorList>
            <person name="Han C."/>
            <person name="Spring S."/>
            <person name="Lapidus A."/>
            <person name="Del Rio T.G."/>
            <person name="Tice H."/>
            <person name="Copeland A."/>
            <person name="Cheng J.F."/>
            <person name="Lucas S."/>
            <person name="Chen F."/>
            <person name="Nolan M."/>
            <person name="Bruce D."/>
            <person name="Goodwin L."/>
            <person name="Pitluck S."/>
            <person name="Ivanova N."/>
            <person name="Mavromatis K."/>
            <person name="Mikhailova N."/>
            <person name="Pati A."/>
            <person name="Chen A."/>
            <person name="Palaniappan K."/>
            <person name="Land M."/>
            <person name="Hauser L."/>
            <person name="Chang Y.J."/>
            <person name="Jeffries C.C."/>
            <person name="Saunders E."/>
            <person name="Chertkov O."/>
            <person name="Brettin T."/>
            <person name="Goker M."/>
            <person name="Rohde M."/>
            <person name="Bristow J."/>
            <person name="Eisen J.A."/>
            <person name="Markowitz V."/>
            <person name="Hugenholtz P."/>
            <person name="Kyrpides N.C."/>
            <person name="Klenk H.P."/>
            <person name="Detter J.C."/>
        </authorList>
    </citation>
    <scope>NUCLEOTIDE SEQUENCE [LARGE SCALE GENOMIC DNA]</scope>
    <source>
        <strain evidence="9">ATCC 13125 / DSM 2366 / CIP 104194 / JCM 7457 / NBRC 12017 / NCIMB 9290 / NRRL B-14731 / HIM 762-3</strain>
    </source>
</reference>
<dbReference type="AlphaFoldDB" id="C6Y1K8"/>
<dbReference type="InterPro" id="IPR019734">
    <property type="entry name" value="TPR_rpt"/>
</dbReference>
<evidence type="ECO:0000313" key="8">
    <source>
        <dbReference type="EMBL" id="ACU02984.1"/>
    </source>
</evidence>
<evidence type="ECO:0000256" key="5">
    <source>
        <dbReference type="ARBA" id="ARBA00022777"/>
    </source>
</evidence>
<dbReference type="SMART" id="SM00388">
    <property type="entry name" value="HisKA"/>
    <property type="match status" value="1"/>
</dbReference>
<organism evidence="8 9">
    <name type="scientific">Pedobacter heparinus (strain ATCC 13125 / DSM 2366 / CIP 104194 / JCM 7457 / NBRC 12017 / NCIMB 9290 / NRRL B-14731 / HIM 762-3)</name>
    <dbReference type="NCBI Taxonomy" id="485917"/>
    <lineage>
        <taxon>Bacteria</taxon>
        <taxon>Pseudomonadati</taxon>
        <taxon>Bacteroidota</taxon>
        <taxon>Sphingobacteriia</taxon>
        <taxon>Sphingobacteriales</taxon>
        <taxon>Sphingobacteriaceae</taxon>
        <taxon>Pedobacter</taxon>
    </lineage>
</organism>
<keyword evidence="6" id="KW-1133">Transmembrane helix</keyword>
<dbReference type="CDD" id="cd00082">
    <property type="entry name" value="HisKA"/>
    <property type="match status" value="1"/>
</dbReference>
<keyword evidence="3" id="KW-0597">Phosphoprotein</keyword>
<dbReference type="InterPro" id="IPR003661">
    <property type="entry name" value="HisK_dim/P_dom"/>
</dbReference>
<accession>C6Y1K8</accession>
<dbReference type="PROSITE" id="PS50109">
    <property type="entry name" value="HIS_KIN"/>
    <property type="match status" value="1"/>
</dbReference>
<keyword evidence="9" id="KW-1185">Reference proteome</keyword>
<dbReference type="Pfam" id="PF00512">
    <property type="entry name" value="HisKA"/>
    <property type="match status" value="1"/>
</dbReference>
<dbReference type="Gene3D" id="1.25.40.10">
    <property type="entry name" value="Tetratricopeptide repeat domain"/>
    <property type="match status" value="2"/>
</dbReference>
<dbReference type="SUPFAM" id="SSF48452">
    <property type="entry name" value="TPR-like"/>
    <property type="match status" value="2"/>
</dbReference>